<dbReference type="AlphaFoldDB" id="A0A7H0LHY5"/>
<keyword evidence="2" id="KW-1185">Reference proteome</keyword>
<reference evidence="1 2" key="1">
    <citation type="submission" date="2020-09" db="EMBL/GenBank/DDBJ databases">
        <title>Sphingomonas sp., a new species isolated from pork steak.</title>
        <authorList>
            <person name="Heidler von Heilborn D."/>
        </authorList>
    </citation>
    <scope>NUCLEOTIDE SEQUENCE [LARGE SCALE GENOMIC DNA]</scope>
    <source>
        <strain evidence="2">S8-3T</strain>
    </source>
</reference>
<dbReference type="RefSeq" id="WP_187761605.1">
    <property type="nucleotide sequence ID" value="NZ_CP061038.1"/>
</dbReference>
<protein>
    <submittedName>
        <fullName evidence="1">Uncharacterized protein</fullName>
    </submittedName>
</protein>
<evidence type="ECO:0000313" key="1">
    <source>
        <dbReference type="EMBL" id="QNQ09288.1"/>
    </source>
</evidence>
<proteinExistence type="predicted"/>
<dbReference type="EMBL" id="CP061038">
    <property type="protein sequence ID" value="QNQ09288.1"/>
    <property type="molecule type" value="Genomic_DNA"/>
</dbReference>
<name>A0A7H0LHY5_9SPHN</name>
<sequence length="87" mass="9622">MAELRFDKQADNDRYFSTLETLGVVLPLRLDDENVGDILDHAGVTVLTVDVNNERPDEDVTRLAETIALAINTCGGFRSERSEPSSI</sequence>
<organism evidence="1 2">
    <name type="scientific">Sphingomonas alpina</name>
    <dbReference type="NCBI Taxonomy" id="653931"/>
    <lineage>
        <taxon>Bacteria</taxon>
        <taxon>Pseudomonadati</taxon>
        <taxon>Pseudomonadota</taxon>
        <taxon>Alphaproteobacteria</taxon>
        <taxon>Sphingomonadales</taxon>
        <taxon>Sphingomonadaceae</taxon>
        <taxon>Sphingomonas</taxon>
    </lineage>
</organism>
<accession>A0A7H0LHY5</accession>
<evidence type="ECO:0000313" key="2">
    <source>
        <dbReference type="Proteomes" id="UP000516148"/>
    </source>
</evidence>
<gene>
    <name evidence="1" type="ORF">H3Z74_21880</name>
</gene>
<dbReference type="Proteomes" id="UP000516148">
    <property type="component" value="Chromosome"/>
</dbReference>
<dbReference type="KEGG" id="spap:H3Z74_21880"/>